<dbReference type="HOGENOM" id="CLU_2662128_0_0_2"/>
<keyword evidence="1" id="KW-0812">Transmembrane</keyword>
<name>R9T8C1_METII</name>
<keyword evidence="1" id="KW-0472">Membrane</keyword>
<feature type="transmembrane region" description="Helical" evidence="1">
    <location>
        <begin position="52"/>
        <end position="74"/>
    </location>
</feature>
<dbReference type="KEGG" id="mer:MMINT_18730"/>
<evidence type="ECO:0000313" key="2">
    <source>
        <dbReference type="EMBL" id="AGN27147.1"/>
    </source>
</evidence>
<dbReference type="AlphaFoldDB" id="R9T8C1"/>
<protein>
    <submittedName>
        <fullName evidence="2">Uncharacterized protein</fullName>
    </submittedName>
</protein>
<dbReference type="InParanoid" id="R9T8C1"/>
<gene>
    <name evidence="2" type="ORF">MMINT_18730</name>
</gene>
<proteinExistence type="predicted"/>
<reference evidence="2 3" key="1">
    <citation type="journal article" date="2013" name="Genome Announc.">
        <title>Genome sequence of 'Candidatus Methanomassiliicoccus intestinalis' Issoire-Mx1, a third thermoplasmatales-related methanogenic archaeon from human feces.</title>
        <authorList>
            <person name="Borrel G."/>
            <person name="Harris H.M."/>
            <person name="Parisot N."/>
            <person name="Gaci N."/>
            <person name="Tottey W."/>
            <person name="Mihajlovski A."/>
            <person name="Deane J."/>
            <person name="Gribaldo S."/>
            <person name="Bardot O."/>
            <person name="Peyretaillade E."/>
            <person name="Peyret P."/>
            <person name="O'Toole P.W."/>
            <person name="Brugere J.F."/>
        </authorList>
    </citation>
    <scope>NUCLEOTIDE SEQUENCE [LARGE SCALE GENOMIC DNA]</scope>
    <source>
        <strain evidence="2 3">Issoire-Mx1</strain>
    </source>
</reference>
<organism evidence="2 3">
    <name type="scientific">Methanomassiliicoccus intestinalis (strain Issoire-Mx1)</name>
    <dbReference type="NCBI Taxonomy" id="1295009"/>
    <lineage>
        <taxon>Archaea</taxon>
        <taxon>Methanobacteriati</taxon>
        <taxon>Thermoplasmatota</taxon>
        <taxon>Thermoplasmata</taxon>
        <taxon>Methanomassiliicoccales</taxon>
        <taxon>Methanomassiliicoccaceae</taxon>
        <taxon>Methanomassiliicoccus</taxon>
    </lineage>
</organism>
<dbReference type="RefSeq" id="WP_020449672.1">
    <property type="nucleotide sequence ID" value="NC_021353.1"/>
</dbReference>
<dbReference type="GeneID" id="41324218"/>
<keyword evidence="1" id="KW-1133">Transmembrane helix</keyword>
<evidence type="ECO:0000313" key="3">
    <source>
        <dbReference type="Proteomes" id="UP000014070"/>
    </source>
</evidence>
<dbReference type="Proteomes" id="UP000014070">
    <property type="component" value="Chromosome"/>
</dbReference>
<accession>R9T8C1</accession>
<dbReference type="EMBL" id="CP005934">
    <property type="protein sequence ID" value="AGN27147.1"/>
    <property type="molecule type" value="Genomic_DNA"/>
</dbReference>
<evidence type="ECO:0000256" key="1">
    <source>
        <dbReference type="SAM" id="Phobius"/>
    </source>
</evidence>
<keyword evidence="3" id="KW-1185">Reference proteome</keyword>
<sequence>MKTEKYIDVVKDTQLYIWSEISPDDTPFHIEAYSGNSAQYDEKSKKTYRTSIIILIVITITYMIFAIAGAFVMLF</sequence>
<dbReference type="STRING" id="1295009.MMINT_18730"/>